<keyword evidence="13" id="KW-0732">Signal</keyword>
<keyword evidence="7" id="KW-0106">Calcium</keyword>
<evidence type="ECO:0000256" key="7">
    <source>
        <dbReference type="ARBA" id="ARBA00022837"/>
    </source>
</evidence>
<dbReference type="Pfam" id="PF00128">
    <property type="entry name" value="Alpha-amylase"/>
    <property type="match status" value="1"/>
</dbReference>
<feature type="region of interest" description="Disordered" evidence="12">
    <location>
        <begin position="795"/>
        <end position="817"/>
    </location>
</feature>
<comment type="cofactor">
    <cofactor evidence="2">
        <name>Ca(2+)</name>
        <dbReference type="ChEBI" id="CHEBI:29108"/>
    </cofactor>
</comment>
<feature type="region of interest" description="Disordered" evidence="12">
    <location>
        <begin position="895"/>
        <end position="917"/>
    </location>
</feature>
<feature type="region of interest" description="Disordered" evidence="12">
    <location>
        <begin position="637"/>
        <end position="682"/>
    </location>
</feature>
<dbReference type="GO" id="GO:2001070">
    <property type="term" value="F:starch binding"/>
    <property type="evidence" value="ECO:0007669"/>
    <property type="project" value="InterPro"/>
</dbReference>
<dbReference type="SMART" id="SM00632">
    <property type="entry name" value="Aamy_C"/>
    <property type="match status" value="1"/>
</dbReference>
<reference evidence="15" key="1">
    <citation type="submission" date="2023-03" db="EMBL/GenBank/DDBJ databases">
        <title>Massive genome expansion in bonnet fungi (Mycena s.s.) driven by repeated elements and novel gene families across ecological guilds.</title>
        <authorList>
            <consortium name="Lawrence Berkeley National Laboratory"/>
            <person name="Harder C.B."/>
            <person name="Miyauchi S."/>
            <person name="Viragh M."/>
            <person name="Kuo A."/>
            <person name="Thoen E."/>
            <person name="Andreopoulos B."/>
            <person name="Lu D."/>
            <person name="Skrede I."/>
            <person name="Drula E."/>
            <person name="Henrissat B."/>
            <person name="Morin E."/>
            <person name="Kohler A."/>
            <person name="Barry K."/>
            <person name="LaButti K."/>
            <person name="Morin E."/>
            <person name="Salamov A."/>
            <person name="Lipzen A."/>
            <person name="Mereny Z."/>
            <person name="Hegedus B."/>
            <person name="Baldrian P."/>
            <person name="Stursova M."/>
            <person name="Weitz H."/>
            <person name="Taylor A."/>
            <person name="Grigoriev I.V."/>
            <person name="Nagy L.G."/>
            <person name="Martin F."/>
            <person name="Kauserud H."/>
        </authorList>
    </citation>
    <scope>NUCLEOTIDE SEQUENCE</scope>
    <source>
        <strain evidence="15">CBHHK173m</strain>
    </source>
</reference>
<keyword evidence="5" id="KW-0479">Metal-binding</keyword>
<dbReference type="EMBL" id="JARJCN010000022">
    <property type="protein sequence ID" value="KAJ7090245.1"/>
    <property type="molecule type" value="Genomic_DNA"/>
</dbReference>
<dbReference type="GO" id="GO:0004556">
    <property type="term" value="F:alpha-amylase activity"/>
    <property type="evidence" value="ECO:0007669"/>
    <property type="project" value="UniProtKB-EC"/>
</dbReference>
<dbReference type="PRINTS" id="PR00110">
    <property type="entry name" value="ALPHAAMYLASE"/>
</dbReference>
<feature type="signal peptide" evidence="13">
    <location>
        <begin position="1"/>
        <end position="23"/>
    </location>
</feature>
<dbReference type="Gene3D" id="2.60.40.1180">
    <property type="entry name" value="Golgi alpha-mannosidase II"/>
    <property type="match status" value="1"/>
</dbReference>
<evidence type="ECO:0000313" key="15">
    <source>
        <dbReference type="EMBL" id="KAJ7090245.1"/>
    </source>
</evidence>
<proteinExistence type="inferred from homology"/>
<dbReference type="SUPFAM" id="SSF51011">
    <property type="entry name" value="Glycosyl hydrolase domain"/>
    <property type="match status" value="1"/>
</dbReference>
<name>A0AAD6U9S6_9AGAR</name>
<keyword evidence="16" id="KW-1185">Reference proteome</keyword>
<dbReference type="SUPFAM" id="SSF49452">
    <property type="entry name" value="Starch-binding domain-like"/>
    <property type="match status" value="3"/>
</dbReference>
<comment type="caution">
    <text evidence="15">The sequence shown here is derived from an EMBL/GenBank/DDBJ whole genome shotgun (WGS) entry which is preliminary data.</text>
</comment>
<evidence type="ECO:0000256" key="12">
    <source>
        <dbReference type="SAM" id="MobiDB-lite"/>
    </source>
</evidence>
<evidence type="ECO:0000256" key="1">
    <source>
        <dbReference type="ARBA" id="ARBA00000548"/>
    </source>
</evidence>
<dbReference type="Proteomes" id="UP001222325">
    <property type="component" value="Unassembled WGS sequence"/>
</dbReference>
<evidence type="ECO:0000256" key="11">
    <source>
        <dbReference type="RuleBase" id="RU003615"/>
    </source>
</evidence>
<feature type="chain" id="PRO_5042157521" description="alpha-amylase" evidence="13">
    <location>
        <begin position="24"/>
        <end position="917"/>
    </location>
</feature>
<keyword evidence="10" id="KW-0624">Polysaccharide degradation</keyword>
<dbReference type="InterPro" id="IPR013783">
    <property type="entry name" value="Ig-like_fold"/>
</dbReference>
<feature type="domain" description="CBM20" evidence="14">
    <location>
        <begin position="683"/>
        <end position="787"/>
    </location>
</feature>
<evidence type="ECO:0000256" key="5">
    <source>
        <dbReference type="ARBA" id="ARBA00022723"/>
    </source>
</evidence>
<dbReference type="InterPro" id="IPR006047">
    <property type="entry name" value="GH13_cat_dom"/>
</dbReference>
<dbReference type="CDD" id="cd11317">
    <property type="entry name" value="AmyAc_bac_euk_AmyA"/>
    <property type="match status" value="1"/>
</dbReference>
<dbReference type="InterPro" id="IPR031319">
    <property type="entry name" value="A-amylase_C"/>
</dbReference>
<evidence type="ECO:0000256" key="2">
    <source>
        <dbReference type="ARBA" id="ARBA00001913"/>
    </source>
</evidence>
<dbReference type="EC" id="3.2.1.1" evidence="4"/>
<dbReference type="InterPro" id="IPR013784">
    <property type="entry name" value="Carb-bd-like_fold"/>
</dbReference>
<dbReference type="AlphaFoldDB" id="A0AAD6U9S6"/>
<gene>
    <name evidence="15" type="ORF">B0H15DRAFT_907139</name>
</gene>
<dbReference type="Pfam" id="PF00686">
    <property type="entry name" value="CBM_20"/>
    <property type="match status" value="3"/>
</dbReference>
<dbReference type="GO" id="GO:0000272">
    <property type="term" value="P:polysaccharide catabolic process"/>
    <property type="evidence" value="ECO:0007669"/>
    <property type="project" value="UniProtKB-KW"/>
</dbReference>
<evidence type="ECO:0000256" key="9">
    <source>
        <dbReference type="ARBA" id="ARBA00023295"/>
    </source>
</evidence>
<comment type="similarity">
    <text evidence="3 11">Belongs to the glycosyl hydrolase 13 family.</text>
</comment>
<evidence type="ECO:0000313" key="16">
    <source>
        <dbReference type="Proteomes" id="UP001222325"/>
    </source>
</evidence>
<feature type="region of interest" description="Disordered" evidence="12">
    <location>
        <begin position="488"/>
        <end position="508"/>
    </location>
</feature>
<evidence type="ECO:0000256" key="8">
    <source>
        <dbReference type="ARBA" id="ARBA00023277"/>
    </source>
</evidence>
<evidence type="ECO:0000259" key="14">
    <source>
        <dbReference type="PROSITE" id="PS51166"/>
    </source>
</evidence>
<dbReference type="Pfam" id="PF02806">
    <property type="entry name" value="Alpha-amylase_C"/>
    <property type="match status" value="1"/>
</dbReference>
<dbReference type="InterPro" id="IPR002044">
    <property type="entry name" value="CBM20"/>
</dbReference>
<feature type="domain" description="CBM20" evidence="14">
    <location>
        <begin position="817"/>
        <end position="917"/>
    </location>
</feature>
<organism evidence="15 16">
    <name type="scientific">Mycena belliarum</name>
    <dbReference type="NCBI Taxonomy" id="1033014"/>
    <lineage>
        <taxon>Eukaryota</taxon>
        <taxon>Fungi</taxon>
        <taxon>Dikarya</taxon>
        <taxon>Basidiomycota</taxon>
        <taxon>Agaricomycotina</taxon>
        <taxon>Agaricomycetes</taxon>
        <taxon>Agaricomycetidae</taxon>
        <taxon>Agaricales</taxon>
        <taxon>Marasmiineae</taxon>
        <taxon>Mycenaceae</taxon>
        <taxon>Mycena</taxon>
    </lineage>
</organism>
<evidence type="ECO:0000256" key="10">
    <source>
        <dbReference type="ARBA" id="ARBA00023326"/>
    </source>
</evidence>
<dbReference type="SMART" id="SM01065">
    <property type="entry name" value="CBM_2"/>
    <property type="match status" value="3"/>
</dbReference>
<dbReference type="SMART" id="SM00642">
    <property type="entry name" value="Aamy"/>
    <property type="match status" value="1"/>
</dbReference>
<evidence type="ECO:0000256" key="13">
    <source>
        <dbReference type="SAM" id="SignalP"/>
    </source>
</evidence>
<dbReference type="InterPro" id="IPR006048">
    <property type="entry name" value="A-amylase/branching_C"/>
</dbReference>
<accession>A0AAD6U9S6</accession>
<dbReference type="Gene3D" id="3.20.20.80">
    <property type="entry name" value="Glycosidases"/>
    <property type="match status" value="1"/>
</dbReference>
<keyword evidence="8" id="KW-0119">Carbohydrate metabolism</keyword>
<evidence type="ECO:0000256" key="4">
    <source>
        <dbReference type="ARBA" id="ARBA00012595"/>
    </source>
</evidence>
<dbReference type="PANTHER" id="PTHR43447">
    <property type="entry name" value="ALPHA-AMYLASE"/>
    <property type="match status" value="1"/>
</dbReference>
<keyword evidence="9" id="KW-0326">Glycosidase</keyword>
<dbReference type="InterPro" id="IPR006046">
    <property type="entry name" value="Alpha_amylase"/>
</dbReference>
<dbReference type="Gene3D" id="2.60.40.10">
    <property type="entry name" value="Immunoglobulins"/>
    <property type="match status" value="3"/>
</dbReference>
<sequence length="917" mass="94833">MLISLSKFVLLSVLSMDRAFTAAGNNIFRRAPCGSTGNNAIVQLFEWPWDSVASECTTFLGPAGYGYVQVSPASEHITGNQWWTDYQTVSYKLTSKRGSRTQFQNMVSTCRSAGVQVIVDVVFNHMTAGSGTGIAGSTYSKYNYPAVPYTPSNFHYCRGGSSAAEINNYNNAYNVQFCELVGLSDLAQEQPAVRQLTAAFLNDLLSLGVSGFRIDAAKHMVDADIQAIFSLLTYPFCATQEVIYGAGEPIQPSQYTSTGSVIEFRASAAAQASFSGGSGIASLVTPTPMGSAWGFIDSSIANYIMANHDTERGGSSLNYQSPNNMYLLSGVFMLGFNYGTPTVYSGYNFSSFDIGAPQNNAGFTNTVTCSSNGWRCEHRWPALANMVAFHNAAGSAALTNVQKGNNQQIAFGRGAAGFLVINNDGGAWTKTWATSLPAGTYCDIIHDNSVDPTICNGPSYVVSASGTFTASVGARDALALFLASSSIPPNTSSSTSDSSTTATSSTTNAVPTPVGTAVSITFVESASTGTGDVIKVVGSIAQLGSWAPSAALALVQSNGSWRLTLMLPPGTSLEYKFLLFTSSGSYTWEAGSNRVYSTGQAGESVSLFGVFGSTTSGTSAVTTIITSTSVVVSSSATSGASSSASSVIPSSSTESSASSSAPTSPSASSSTAPTSSTSTTSVTAPASTAVSITFVETATTGSGDVIKVVGSVAQLGSWNPAAALALSQPSLNADWRLVLTLPPGTSFEYKFIRVSSGGTVTWESGSNRAYTSPSGGTSVALYGIFGSTTSSSSVEAAAPTGSSVAPSPSPSTTASAPPVSTAVTITFQESATTVSGEVIKLVGSISQLGSWSPGSAITLSNNSNSVWSATLILPPNTSFQYKFIRVRQGTVSWESDPNRSYTTLSQGTSATLSSSFR</sequence>
<protein>
    <recommendedName>
        <fullName evidence="4">alpha-amylase</fullName>
        <ecNumber evidence="4">3.2.1.1</ecNumber>
    </recommendedName>
</protein>
<evidence type="ECO:0000256" key="3">
    <source>
        <dbReference type="ARBA" id="ARBA00008061"/>
    </source>
</evidence>
<evidence type="ECO:0000256" key="6">
    <source>
        <dbReference type="ARBA" id="ARBA00022801"/>
    </source>
</evidence>
<dbReference type="GO" id="GO:0046872">
    <property type="term" value="F:metal ion binding"/>
    <property type="evidence" value="ECO:0007669"/>
    <property type="project" value="UniProtKB-KW"/>
</dbReference>
<dbReference type="PROSITE" id="PS51166">
    <property type="entry name" value="CBM20"/>
    <property type="match status" value="3"/>
</dbReference>
<comment type="catalytic activity">
    <reaction evidence="1">
        <text>Endohydrolysis of (1-&gt;4)-alpha-D-glucosidic linkages in polysaccharides containing three or more (1-&gt;4)-alpha-linked D-glucose units.</text>
        <dbReference type="EC" id="3.2.1.1"/>
    </reaction>
</comment>
<dbReference type="InterPro" id="IPR017853">
    <property type="entry name" value="GH"/>
</dbReference>
<keyword evidence="6 15" id="KW-0378">Hydrolase</keyword>
<dbReference type="FunFam" id="2.60.40.10:FF:000552">
    <property type="entry name" value="Related to glucoamylase"/>
    <property type="match status" value="2"/>
</dbReference>
<dbReference type="SUPFAM" id="SSF51445">
    <property type="entry name" value="(Trans)glycosidases"/>
    <property type="match status" value="1"/>
</dbReference>
<dbReference type="InterPro" id="IPR013780">
    <property type="entry name" value="Glyco_hydro_b"/>
</dbReference>
<feature type="domain" description="CBM20" evidence="14">
    <location>
        <begin position="512"/>
        <end position="613"/>
    </location>
</feature>